<dbReference type="SUPFAM" id="SSF63829">
    <property type="entry name" value="Calcium-dependent phosphotriesterase"/>
    <property type="match status" value="2"/>
</dbReference>
<dbReference type="OrthoDB" id="1522078at2"/>
<keyword evidence="11" id="KW-0418">Kinase</keyword>
<evidence type="ECO:0000256" key="6">
    <source>
        <dbReference type="ARBA" id="ARBA00023163"/>
    </source>
</evidence>
<dbReference type="PANTHER" id="PTHR43547:SF2">
    <property type="entry name" value="HYBRID SIGNAL TRANSDUCTION HISTIDINE KINASE C"/>
    <property type="match status" value="1"/>
</dbReference>
<dbReference type="Gene3D" id="2.60.40.10">
    <property type="entry name" value="Immunoglobulins"/>
    <property type="match status" value="1"/>
</dbReference>
<dbReference type="Gene3D" id="3.30.565.10">
    <property type="entry name" value="Histidine kinase-like ATPase, C-terminal domain"/>
    <property type="match status" value="1"/>
</dbReference>
<dbReference type="Pfam" id="PF02518">
    <property type="entry name" value="HATPase_c"/>
    <property type="match status" value="1"/>
</dbReference>
<dbReference type="SUPFAM" id="SSF52172">
    <property type="entry name" value="CheY-like"/>
    <property type="match status" value="1"/>
</dbReference>
<evidence type="ECO:0000256" key="2">
    <source>
        <dbReference type="ARBA" id="ARBA00012438"/>
    </source>
</evidence>
<dbReference type="PANTHER" id="PTHR43547">
    <property type="entry name" value="TWO-COMPONENT HISTIDINE KINASE"/>
    <property type="match status" value="1"/>
</dbReference>
<keyword evidence="5" id="KW-0238">DNA-binding</keyword>
<dbReference type="InterPro" id="IPR005467">
    <property type="entry name" value="His_kinase_dom"/>
</dbReference>
<dbReference type="STRING" id="1150368.SAMN02927921_02655"/>
<dbReference type="SUPFAM" id="SSF46689">
    <property type="entry name" value="Homeodomain-like"/>
    <property type="match status" value="1"/>
</dbReference>
<dbReference type="SMART" id="SM00448">
    <property type="entry name" value="REC"/>
    <property type="match status" value="1"/>
</dbReference>
<dbReference type="InterPro" id="IPR036890">
    <property type="entry name" value="HATPase_C_sf"/>
</dbReference>
<comment type="catalytic activity">
    <reaction evidence="1">
        <text>ATP + protein L-histidine = ADP + protein N-phospho-L-histidine.</text>
        <dbReference type="EC" id="2.7.13.3"/>
    </reaction>
</comment>
<dbReference type="Gene3D" id="1.10.287.130">
    <property type="match status" value="1"/>
</dbReference>
<feature type="modified residue" description="4-aspartylphosphate" evidence="7">
    <location>
        <position position="1160"/>
    </location>
</feature>
<dbReference type="Gene3D" id="2.130.10.10">
    <property type="entry name" value="YVTN repeat-like/Quinoprotein amine dehydrogenase"/>
    <property type="match status" value="2"/>
</dbReference>
<dbReference type="EC" id="2.7.13.3" evidence="2"/>
<dbReference type="InterPro" id="IPR011110">
    <property type="entry name" value="Reg_prop"/>
</dbReference>
<dbReference type="InterPro" id="IPR004358">
    <property type="entry name" value="Sig_transdc_His_kin-like_C"/>
</dbReference>
<evidence type="ECO:0000256" key="5">
    <source>
        <dbReference type="ARBA" id="ARBA00023125"/>
    </source>
</evidence>
<gene>
    <name evidence="11" type="ORF">SAMN02927921_02655</name>
</gene>
<evidence type="ECO:0000313" key="12">
    <source>
        <dbReference type="Proteomes" id="UP000182248"/>
    </source>
</evidence>
<evidence type="ECO:0000313" key="11">
    <source>
        <dbReference type="EMBL" id="SFW60712.1"/>
    </source>
</evidence>
<dbReference type="Pfam" id="PF00072">
    <property type="entry name" value="Response_reg"/>
    <property type="match status" value="1"/>
</dbReference>
<protein>
    <recommendedName>
        <fullName evidence="2">histidine kinase</fullName>
        <ecNumber evidence="2">2.7.13.3</ecNumber>
    </recommendedName>
</protein>
<keyword evidence="11" id="KW-0808">Transferase</keyword>
<feature type="domain" description="Response regulatory" evidence="10">
    <location>
        <begin position="1112"/>
        <end position="1227"/>
    </location>
</feature>
<dbReference type="InterPro" id="IPR011006">
    <property type="entry name" value="CheY-like_superfamily"/>
</dbReference>
<dbReference type="CDD" id="cd17574">
    <property type="entry name" value="REC_OmpR"/>
    <property type="match status" value="1"/>
</dbReference>
<dbReference type="PRINTS" id="PR00344">
    <property type="entry name" value="BCTRLSENSOR"/>
</dbReference>
<keyword evidence="6" id="KW-0804">Transcription</keyword>
<keyword evidence="12" id="KW-1185">Reference proteome</keyword>
<keyword evidence="3 7" id="KW-0597">Phosphoprotein</keyword>
<dbReference type="SUPFAM" id="SSF101898">
    <property type="entry name" value="NHL repeat"/>
    <property type="match status" value="1"/>
</dbReference>
<keyword evidence="4" id="KW-0805">Transcription regulation</keyword>
<dbReference type="InterPro" id="IPR011123">
    <property type="entry name" value="Y_Y_Y"/>
</dbReference>
<dbReference type="InterPro" id="IPR036097">
    <property type="entry name" value="HisK_dim/P_sf"/>
</dbReference>
<dbReference type="InterPro" id="IPR009057">
    <property type="entry name" value="Homeodomain-like_sf"/>
</dbReference>
<evidence type="ECO:0000259" key="8">
    <source>
        <dbReference type="PROSITE" id="PS01124"/>
    </source>
</evidence>
<reference evidence="11 12" key="1">
    <citation type="submission" date="2016-11" db="EMBL/GenBank/DDBJ databases">
        <authorList>
            <person name="Jaros S."/>
            <person name="Januszkiewicz K."/>
            <person name="Wedrychowicz H."/>
        </authorList>
    </citation>
    <scope>NUCLEOTIDE SEQUENCE [LARGE SCALE GENOMIC DNA]</scope>
    <source>
        <strain evidence="11 12">CGMCC 1.12145</strain>
    </source>
</reference>
<dbReference type="InterPro" id="IPR015943">
    <property type="entry name" value="WD40/YVTN_repeat-like_dom_sf"/>
</dbReference>
<proteinExistence type="predicted"/>
<evidence type="ECO:0000259" key="10">
    <source>
        <dbReference type="PROSITE" id="PS50110"/>
    </source>
</evidence>
<dbReference type="PROSITE" id="PS01124">
    <property type="entry name" value="HTH_ARAC_FAMILY_2"/>
    <property type="match status" value="1"/>
</dbReference>
<dbReference type="RefSeq" id="WP_072317870.1">
    <property type="nucleotide sequence ID" value="NZ_FPJE01000014.1"/>
</dbReference>
<dbReference type="PROSITE" id="PS50109">
    <property type="entry name" value="HIS_KIN"/>
    <property type="match status" value="1"/>
</dbReference>
<dbReference type="InterPro" id="IPR013783">
    <property type="entry name" value="Ig-like_fold"/>
</dbReference>
<dbReference type="EMBL" id="FPJE01000014">
    <property type="protein sequence ID" value="SFW60712.1"/>
    <property type="molecule type" value="Genomic_DNA"/>
</dbReference>
<accession>A0A1K1QLA1</accession>
<evidence type="ECO:0000256" key="4">
    <source>
        <dbReference type="ARBA" id="ARBA00023015"/>
    </source>
</evidence>
<dbReference type="PROSITE" id="PS00041">
    <property type="entry name" value="HTH_ARAC_FAMILY_1"/>
    <property type="match status" value="1"/>
</dbReference>
<evidence type="ECO:0000256" key="1">
    <source>
        <dbReference type="ARBA" id="ARBA00000085"/>
    </source>
</evidence>
<organism evidence="11 12">
    <name type="scientific">Sinomicrobium oceani</name>
    <dbReference type="NCBI Taxonomy" id="1150368"/>
    <lineage>
        <taxon>Bacteria</taxon>
        <taxon>Pseudomonadati</taxon>
        <taxon>Bacteroidota</taxon>
        <taxon>Flavobacteriia</taxon>
        <taxon>Flavobacteriales</taxon>
        <taxon>Flavobacteriaceae</taxon>
        <taxon>Sinomicrobium</taxon>
    </lineage>
</organism>
<dbReference type="Proteomes" id="UP000182248">
    <property type="component" value="Unassembled WGS sequence"/>
</dbReference>
<evidence type="ECO:0000256" key="7">
    <source>
        <dbReference type="PROSITE-ProRule" id="PRU00169"/>
    </source>
</evidence>
<dbReference type="GO" id="GO:0003700">
    <property type="term" value="F:DNA-binding transcription factor activity"/>
    <property type="evidence" value="ECO:0007669"/>
    <property type="project" value="InterPro"/>
</dbReference>
<dbReference type="Gene3D" id="3.40.50.2300">
    <property type="match status" value="1"/>
</dbReference>
<dbReference type="CDD" id="cd00082">
    <property type="entry name" value="HisKA"/>
    <property type="match status" value="1"/>
</dbReference>
<dbReference type="Gene3D" id="1.10.10.60">
    <property type="entry name" value="Homeodomain-like"/>
    <property type="match status" value="1"/>
</dbReference>
<feature type="domain" description="HTH araC/xylS-type" evidence="8">
    <location>
        <begin position="1265"/>
        <end position="1364"/>
    </location>
</feature>
<dbReference type="SUPFAM" id="SSF55874">
    <property type="entry name" value="ATPase domain of HSP90 chaperone/DNA topoisomerase II/histidine kinase"/>
    <property type="match status" value="1"/>
</dbReference>
<dbReference type="SMART" id="SM00388">
    <property type="entry name" value="HisKA"/>
    <property type="match status" value="1"/>
</dbReference>
<dbReference type="InterPro" id="IPR018062">
    <property type="entry name" value="HTH_AraC-typ_CS"/>
</dbReference>
<dbReference type="InterPro" id="IPR001789">
    <property type="entry name" value="Sig_transdc_resp-reg_receiver"/>
</dbReference>
<dbReference type="GO" id="GO:0000155">
    <property type="term" value="F:phosphorelay sensor kinase activity"/>
    <property type="evidence" value="ECO:0007669"/>
    <property type="project" value="InterPro"/>
</dbReference>
<sequence length="1368" mass="155104">MRILENKIIVFFTLISFSIAGQDVRQGGTIDKDLHFHLINVSSGLSNNVINAIAQDSLGYLWIGTEDGMNRFDGTNFKVIKKNLKKKGEGLANNFVQSLLLRDGNELLIGTDGGLNIYNLRHDKMALIDYSDGLLDNSISGLYLTDKKQVITTTYRGGIQFLDATGHFAQKSSLINRDISSNEISSISMQGDSVLWLGTFGYGLNKIDFRNKVVTNTLNKENSFLPSSAINSLFTDSDHNVWIGTRHGIGIITAAGDSIVLRKANLSTKGLSDEDVLCFREDNNKRMWIGTRNGGLNILDMEVLKAPEHPIQNTWFLPENDGTSVYNRTVSSIFMDRSYKMWIGTPTGLNYVDPKGEPVHIIRQNETLPESVSHNRIGALAGTDTENIWIGTDGGGLDLFDPVTRKYIHYKHQDDHASSLSNNYVISVLQDSKKRVWAGTYRGGINLMLPGRNGFTHFLQGKPENGSDVRVLFESSDHTIWAGTNQGGLFRYDERLRDFRYIESLRRIDIRNITEDHTGRLWLATFGSGIIAHDPNTDTSEYFYSGNVDNLPSNIFFCILVLNEEEILAGSRYGGLVRLNTKTKSLLNITEADGLSNNSVTAIIRENNHYIWLSTFNGINRYDLRTNEVLNISALDNIDEGGFNVGAITRSPGGTIYVGGNNGINYFNPSVFPGLEQEYPLFFEELRILNKKVNVTDQKKSILRQSLTFQDHLTLNYDQNTFSVDFVALKYPVSSNITYSYKLKNYNNFWINTRELGTANFTDVAPGDYELQVRVNHPYTSRKAKKLYITIVPPFWKTWPAYLLYIVIAGLLIWISIRYYTERLKLKSSLVLEKRQRQLENDLNEERLRFFTGFSHELKTPLTLIMAPVEQLIEKVKQKELLDHLHFIKRNAQTLHHSINRLLEFRKTEEGLSQLTIGQYDMGEKIAQWTENYRLLAKDKNIRLYISVSDKNELLRCDIEKIEVIFNNLLSNALKHAVRKGIVNIAMFRDNHMLCIQVSNTGSGINEEEIDHIFSWYYRAGNSVSKSGSGIGLALSKRFAELHHGHISVNSKKDGMTRFTLSLPTDVHFENYSELRADTLPQKPSMGEVYAEHTETPAKGEKIIRSSKDRDLILLIDDNPEILKFLDGLLKSEFDLIHAFDGDEGIVKALQYIPNLIISDIMMPVKDGIDLCSTLKNHIATSHIPVILLTAKSNTESMNTGFEEGADAYMTKPFNPVILKIRIKNLLANRIKLRNFFLNQTGQDQVPAATGNQSGILRREKDFLLKMEELILKQSEKEAVNTVSLISEIGMSRTSLYRKLKALTGLNINEFIRDVKLKKAADLIRNENYSVNEASYEVGFNSVKYFRKIFKEKYGMTPVDYRSQPPRS</sequence>
<dbReference type="SMART" id="SM00387">
    <property type="entry name" value="HATPase_c"/>
    <property type="match status" value="1"/>
</dbReference>
<dbReference type="PROSITE" id="PS50110">
    <property type="entry name" value="RESPONSE_REGULATORY"/>
    <property type="match status" value="1"/>
</dbReference>
<dbReference type="Pfam" id="PF00512">
    <property type="entry name" value="HisKA"/>
    <property type="match status" value="1"/>
</dbReference>
<dbReference type="InterPro" id="IPR018060">
    <property type="entry name" value="HTH_AraC"/>
</dbReference>
<evidence type="ECO:0000259" key="9">
    <source>
        <dbReference type="PROSITE" id="PS50109"/>
    </source>
</evidence>
<evidence type="ECO:0000256" key="3">
    <source>
        <dbReference type="ARBA" id="ARBA00022553"/>
    </source>
</evidence>
<dbReference type="GO" id="GO:0043565">
    <property type="term" value="F:sequence-specific DNA binding"/>
    <property type="evidence" value="ECO:0007669"/>
    <property type="project" value="InterPro"/>
</dbReference>
<dbReference type="SMART" id="SM00342">
    <property type="entry name" value="HTH_ARAC"/>
    <property type="match status" value="1"/>
</dbReference>
<dbReference type="Pfam" id="PF07494">
    <property type="entry name" value="Reg_prop"/>
    <property type="match status" value="4"/>
</dbReference>
<dbReference type="Pfam" id="PF12833">
    <property type="entry name" value="HTH_18"/>
    <property type="match status" value="1"/>
</dbReference>
<dbReference type="InterPro" id="IPR003594">
    <property type="entry name" value="HATPase_dom"/>
</dbReference>
<feature type="domain" description="Histidine kinase" evidence="9">
    <location>
        <begin position="853"/>
        <end position="1067"/>
    </location>
</feature>
<dbReference type="SUPFAM" id="SSF47384">
    <property type="entry name" value="Homodimeric domain of signal transducing histidine kinase"/>
    <property type="match status" value="1"/>
</dbReference>
<dbReference type="InterPro" id="IPR003661">
    <property type="entry name" value="HisK_dim/P_dom"/>
</dbReference>
<name>A0A1K1QLA1_9FLAO</name>
<dbReference type="Pfam" id="PF07495">
    <property type="entry name" value="Y_Y_Y"/>
    <property type="match status" value="1"/>
</dbReference>